<keyword evidence="3 6" id="KW-0808">Transferase</keyword>
<dbReference type="InterPro" id="IPR050859">
    <property type="entry name" value="Class-I_PLP-dep_aminotransf"/>
</dbReference>
<name>A0A844H412_9RHOB</name>
<comment type="caution">
    <text evidence="6">The sequence shown here is derived from an EMBL/GenBank/DDBJ whole genome shotgun (WGS) entry which is preliminary data.</text>
</comment>
<protein>
    <submittedName>
        <fullName evidence="6">Aminotransferase class I/II-fold pyridoxal phosphate-dependent enzyme</fullName>
    </submittedName>
</protein>
<keyword evidence="7" id="KW-1185">Reference proteome</keyword>
<comment type="cofactor">
    <cofactor evidence="1">
        <name>pyridoxal 5'-phosphate</name>
        <dbReference type="ChEBI" id="CHEBI:597326"/>
    </cofactor>
</comment>
<dbReference type="GO" id="GO:0030170">
    <property type="term" value="F:pyridoxal phosphate binding"/>
    <property type="evidence" value="ECO:0007669"/>
    <property type="project" value="InterPro"/>
</dbReference>
<dbReference type="Pfam" id="PF00155">
    <property type="entry name" value="Aminotran_1_2"/>
    <property type="match status" value="1"/>
</dbReference>
<evidence type="ECO:0000256" key="4">
    <source>
        <dbReference type="ARBA" id="ARBA00022898"/>
    </source>
</evidence>
<dbReference type="SUPFAM" id="SSF53383">
    <property type="entry name" value="PLP-dependent transferases"/>
    <property type="match status" value="1"/>
</dbReference>
<dbReference type="AlphaFoldDB" id="A0A844H412"/>
<evidence type="ECO:0000256" key="1">
    <source>
        <dbReference type="ARBA" id="ARBA00001933"/>
    </source>
</evidence>
<dbReference type="Proteomes" id="UP000442533">
    <property type="component" value="Unassembled WGS sequence"/>
</dbReference>
<evidence type="ECO:0000259" key="5">
    <source>
        <dbReference type="Pfam" id="PF00155"/>
    </source>
</evidence>
<accession>A0A844H412</accession>
<dbReference type="Gene3D" id="3.40.640.10">
    <property type="entry name" value="Type I PLP-dependent aspartate aminotransferase-like (Major domain)"/>
    <property type="match status" value="1"/>
</dbReference>
<evidence type="ECO:0000256" key="3">
    <source>
        <dbReference type="ARBA" id="ARBA00022679"/>
    </source>
</evidence>
<keyword evidence="4" id="KW-0663">Pyridoxal phosphate</keyword>
<evidence type="ECO:0000313" key="6">
    <source>
        <dbReference type="EMBL" id="MTH35552.1"/>
    </source>
</evidence>
<dbReference type="Gene3D" id="3.90.1150.10">
    <property type="entry name" value="Aspartate Aminotransferase, domain 1"/>
    <property type="match status" value="1"/>
</dbReference>
<dbReference type="GO" id="GO:0008483">
    <property type="term" value="F:transaminase activity"/>
    <property type="evidence" value="ECO:0007669"/>
    <property type="project" value="UniProtKB-KW"/>
</dbReference>
<dbReference type="OrthoDB" id="9808770at2"/>
<keyword evidence="2 6" id="KW-0032">Aminotransferase</keyword>
<proteinExistence type="predicted"/>
<dbReference type="PANTHER" id="PTHR42790:SF19">
    <property type="entry name" value="KYNURENINE_ALPHA-AMINOADIPATE AMINOTRANSFERASE, MITOCHONDRIAL"/>
    <property type="match status" value="1"/>
</dbReference>
<dbReference type="GO" id="GO:1901605">
    <property type="term" value="P:alpha-amino acid metabolic process"/>
    <property type="evidence" value="ECO:0007669"/>
    <property type="project" value="TreeGrafter"/>
</dbReference>
<organism evidence="6 7">
    <name type="scientific">Paracoccus limosus</name>
    <dbReference type="NCBI Taxonomy" id="913252"/>
    <lineage>
        <taxon>Bacteria</taxon>
        <taxon>Pseudomonadati</taxon>
        <taxon>Pseudomonadota</taxon>
        <taxon>Alphaproteobacteria</taxon>
        <taxon>Rhodobacterales</taxon>
        <taxon>Paracoccaceae</taxon>
        <taxon>Paracoccus</taxon>
    </lineage>
</organism>
<sequence length="414" mass="44287">MADPISLTHAPQSATPAPRPALAGWLAQTNEVTRLFLGASQIPGLINLAGGLPDASVWPVEELAEIAGRVVREDPALTLAYSPIEGLAVLRDAIAARFSTGGLLLTRDNILITTGGMHALELIGKVLVDPGQTIAAQSPAYLGALDAWRPRMPRYRPLHLARDPDLVAGMAGAQFAYTVPNFSNPTGRLVPLEQRRALVEAAHATGTWLVEDDPYGTLYYDGTRLPRLIELAAGEGAYDGPVIYLGTVSKELAPGLRLGWVIAAPEMVQALVLAKQGSDMSTSGLCQMILLRALQAGLLERVLPGILSLYSSRRDALLAAMDEHLSDLFTWTPPEGGMFVWARARDPRMDTDRLLRLALDHGTCVSPSSVFDPEGLDHGAIRVNFTLNPPEKLAEGVRRLAEAARATLAEGIAA</sequence>
<dbReference type="InterPro" id="IPR004839">
    <property type="entry name" value="Aminotransferase_I/II_large"/>
</dbReference>
<evidence type="ECO:0000256" key="2">
    <source>
        <dbReference type="ARBA" id="ARBA00022576"/>
    </source>
</evidence>
<dbReference type="EMBL" id="WMIF01000018">
    <property type="protein sequence ID" value="MTH35552.1"/>
    <property type="molecule type" value="Genomic_DNA"/>
</dbReference>
<dbReference type="PANTHER" id="PTHR42790">
    <property type="entry name" value="AMINOTRANSFERASE"/>
    <property type="match status" value="1"/>
</dbReference>
<feature type="domain" description="Aminotransferase class I/classII large" evidence="5">
    <location>
        <begin position="60"/>
        <end position="400"/>
    </location>
</feature>
<evidence type="ECO:0000313" key="7">
    <source>
        <dbReference type="Proteomes" id="UP000442533"/>
    </source>
</evidence>
<dbReference type="InterPro" id="IPR015422">
    <property type="entry name" value="PyrdxlP-dep_Trfase_small"/>
</dbReference>
<reference evidence="6 7" key="1">
    <citation type="submission" date="2019-11" db="EMBL/GenBank/DDBJ databases">
        <authorList>
            <person name="Dong K."/>
        </authorList>
    </citation>
    <scope>NUCLEOTIDE SEQUENCE [LARGE SCALE GENOMIC DNA]</scope>
    <source>
        <strain evidence="6 7">JCM 17370</strain>
    </source>
</reference>
<dbReference type="CDD" id="cd00609">
    <property type="entry name" value="AAT_like"/>
    <property type="match status" value="1"/>
</dbReference>
<dbReference type="InterPro" id="IPR015424">
    <property type="entry name" value="PyrdxlP-dep_Trfase"/>
</dbReference>
<gene>
    <name evidence="6" type="ORF">GL279_13170</name>
</gene>
<dbReference type="InterPro" id="IPR015421">
    <property type="entry name" value="PyrdxlP-dep_Trfase_major"/>
</dbReference>
<dbReference type="RefSeq" id="WP_155065097.1">
    <property type="nucleotide sequence ID" value="NZ_WMIF01000018.1"/>
</dbReference>